<comment type="similarity">
    <text evidence="2">Belongs to the ATPase protein YMF19 family.</text>
</comment>
<accession>Q35692</accession>
<reference evidence="11" key="1">
    <citation type="journal article" date="1994" name="J. Mol. Biol.">
        <title>Complete sequence of the mitochondrial DNA of the chlorophyte alga Prototheca wickerhamii. Gene content and genome organization.</title>
        <authorList>
            <person name="Wolff G."/>
            <person name="Plante I."/>
            <person name="Lang B.F."/>
            <person name="Kueck U."/>
            <person name="Burger G."/>
        </authorList>
    </citation>
    <scope>NUCLEOTIDE SEQUENCE</scope>
    <source>
        <strain evidence="11">263-11</strain>
    </source>
</reference>
<geneLocation type="mitochondrion" evidence="11"/>
<feature type="compositionally biased region" description="Basic residues" evidence="8">
    <location>
        <begin position="223"/>
        <end position="234"/>
    </location>
</feature>
<evidence type="ECO:0000256" key="8">
    <source>
        <dbReference type="SAM" id="MobiDB-lite"/>
    </source>
</evidence>
<dbReference type="GO" id="GO:0006754">
    <property type="term" value="P:ATP biosynthetic process"/>
    <property type="evidence" value="ECO:0007669"/>
    <property type="project" value="UniProtKB-KW"/>
</dbReference>
<keyword evidence="3 9" id="KW-0812">Transmembrane</keyword>
<evidence type="ECO:0000256" key="2">
    <source>
        <dbReference type="ARBA" id="ARBA00010946"/>
    </source>
</evidence>
<dbReference type="RefSeq" id="NP_042256.1">
    <property type="nucleotide sequence ID" value="NC_001613.1"/>
</dbReference>
<dbReference type="GeneID" id="802136"/>
<keyword evidence="4 9" id="KW-1133">Transmembrane helix</keyword>
<sequence length="234" mass="26252">MPQLDLVSFLSQYFWLLVAFIGLYIYLYKNFLPKMYRIYSVRERLSHKSHDSKSSFQPLYTQASKKKNNLFADVMGYVQQTIQTAEVDVQSWKSTHSKQLLENSLSKFTNTFKKAVTLQSLSQFLVLKYAAPLTLSPAFSSGVLPKAEVAKKVLKATNLQKLGGKKKIKSTLLKSSNVYIPFAGLQSLATDILNAKATRTIVTSQVKAIEVDEKLSSQPKSKGTAKVKTKKKKA</sequence>
<name>Q35692_PROWI</name>
<keyword evidence="7" id="KW-0066">ATP synthesis</keyword>
<evidence type="ECO:0000256" key="5">
    <source>
        <dbReference type="ARBA" id="ARBA00023128"/>
    </source>
</evidence>
<dbReference type="AlphaFoldDB" id="Q35692"/>
<dbReference type="InterPro" id="IPR003319">
    <property type="entry name" value="YMF19-like_N"/>
</dbReference>
<dbReference type="EMBL" id="U02970">
    <property type="protein sequence ID" value="AAD12644.1"/>
    <property type="molecule type" value="Genomic_DNA"/>
</dbReference>
<evidence type="ECO:0000259" key="10">
    <source>
        <dbReference type="Pfam" id="PF02326"/>
    </source>
</evidence>
<dbReference type="PIR" id="T11925">
    <property type="entry name" value="T11925"/>
</dbReference>
<keyword evidence="5 11" id="KW-0496">Mitochondrion</keyword>
<protein>
    <recommendedName>
        <fullName evidence="10">ATP synthase YMF19-like N-terminal domain-containing protein</fullName>
    </recommendedName>
</protein>
<feature type="region of interest" description="Disordered" evidence="8">
    <location>
        <begin position="215"/>
        <end position="234"/>
    </location>
</feature>
<evidence type="ECO:0000256" key="4">
    <source>
        <dbReference type="ARBA" id="ARBA00022989"/>
    </source>
</evidence>
<evidence type="ECO:0000256" key="6">
    <source>
        <dbReference type="ARBA" id="ARBA00023136"/>
    </source>
</evidence>
<keyword evidence="6 9" id="KW-0472">Membrane</keyword>
<dbReference type="Pfam" id="PF02326">
    <property type="entry name" value="YMF19"/>
    <property type="match status" value="1"/>
</dbReference>
<dbReference type="GO" id="GO:0031966">
    <property type="term" value="C:mitochondrial membrane"/>
    <property type="evidence" value="ECO:0007669"/>
    <property type="project" value="UniProtKB-SubCell"/>
</dbReference>
<proteinExistence type="inferred from homology"/>
<evidence type="ECO:0000256" key="7">
    <source>
        <dbReference type="ARBA" id="ARBA00023310"/>
    </source>
</evidence>
<organism evidence="11">
    <name type="scientific">Prototheca wickerhamii</name>
    <dbReference type="NCBI Taxonomy" id="3111"/>
    <lineage>
        <taxon>Eukaryota</taxon>
        <taxon>Viridiplantae</taxon>
        <taxon>Chlorophyta</taxon>
        <taxon>core chlorophytes</taxon>
        <taxon>Trebouxiophyceae</taxon>
        <taxon>Chlorellales</taxon>
        <taxon>Chlorellaceae</taxon>
        <taxon>Prototheca</taxon>
    </lineage>
</organism>
<evidence type="ECO:0000256" key="3">
    <source>
        <dbReference type="ARBA" id="ARBA00022692"/>
    </source>
</evidence>
<evidence type="ECO:0000313" key="11">
    <source>
        <dbReference type="EMBL" id="AAD12644.1"/>
    </source>
</evidence>
<evidence type="ECO:0000256" key="1">
    <source>
        <dbReference type="ARBA" id="ARBA00004325"/>
    </source>
</evidence>
<comment type="subcellular location">
    <subcellularLocation>
        <location evidence="1">Mitochondrion membrane</location>
    </subcellularLocation>
</comment>
<feature type="transmembrane region" description="Helical" evidence="9">
    <location>
        <begin position="6"/>
        <end position="27"/>
    </location>
</feature>
<feature type="domain" description="ATP synthase YMF19-like N-terminal" evidence="10">
    <location>
        <begin position="2"/>
        <end position="80"/>
    </location>
</feature>
<evidence type="ECO:0000256" key="9">
    <source>
        <dbReference type="SAM" id="Phobius"/>
    </source>
</evidence>